<dbReference type="EMBL" id="UINC01079706">
    <property type="protein sequence ID" value="SVC21966.1"/>
    <property type="molecule type" value="Genomic_DNA"/>
</dbReference>
<reference evidence="1" key="1">
    <citation type="submission" date="2018-05" db="EMBL/GenBank/DDBJ databases">
        <authorList>
            <person name="Lanie J.A."/>
            <person name="Ng W.-L."/>
            <person name="Kazmierczak K.M."/>
            <person name="Andrzejewski T.M."/>
            <person name="Davidsen T.M."/>
            <person name="Wayne K.J."/>
            <person name="Tettelin H."/>
            <person name="Glass J.I."/>
            <person name="Rusch D."/>
            <person name="Podicherti R."/>
            <person name="Tsui H.-C.T."/>
            <person name="Winkler M.E."/>
        </authorList>
    </citation>
    <scope>NUCLEOTIDE SEQUENCE</scope>
</reference>
<name>A0A382KD76_9ZZZZ</name>
<sequence>KQVNDVRLSLHYDQYTRLYIWLPLTIKA</sequence>
<accession>A0A382KD76</accession>
<gene>
    <name evidence="1" type="ORF">METZ01_LOCUS274820</name>
</gene>
<protein>
    <submittedName>
        <fullName evidence="1">Uncharacterized protein</fullName>
    </submittedName>
</protein>
<proteinExistence type="predicted"/>
<evidence type="ECO:0000313" key="1">
    <source>
        <dbReference type="EMBL" id="SVC21966.1"/>
    </source>
</evidence>
<feature type="non-terminal residue" evidence="1">
    <location>
        <position position="1"/>
    </location>
</feature>
<organism evidence="1">
    <name type="scientific">marine metagenome</name>
    <dbReference type="NCBI Taxonomy" id="408172"/>
    <lineage>
        <taxon>unclassified sequences</taxon>
        <taxon>metagenomes</taxon>
        <taxon>ecological metagenomes</taxon>
    </lineage>
</organism>
<dbReference type="AlphaFoldDB" id="A0A382KD76"/>